<accession>A0ABT0PAI0</accession>
<keyword evidence="3" id="KW-1185">Reference proteome</keyword>
<dbReference type="CDD" id="cd02968">
    <property type="entry name" value="SCO"/>
    <property type="match status" value="1"/>
</dbReference>
<evidence type="ECO:0000313" key="3">
    <source>
        <dbReference type="Proteomes" id="UP001523003"/>
    </source>
</evidence>
<organism evidence="2 3">
    <name type="scientific">Bartonella bilalgolemii</name>
    <dbReference type="NCBI Taxonomy" id="2942911"/>
    <lineage>
        <taxon>Bacteria</taxon>
        <taxon>Pseudomonadati</taxon>
        <taxon>Pseudomonadota</taxon>
        <taxon>Alphaproteobacteria</taxon>
        <taxon>Hyphomicrobiales</taxon>
        <taxon>Bartonellaceae</taxon>
        <taxon>Bartonella</taxon>
    </lineage>
</organism>
<comment type="caution">
    <text evidence="2">The sequence shown here is derived from an EMBL/GenBank/DDBJ whole genome shotgun (WGS) entry which is preliminary data.</text>
</comment>
<name>A0ABT0PAI0_9HYPH</name>
<gene>
    <name evidence="2" type="ORF">M4Z11_06585</name>
</gene>
<dbReference type="PANTHER" id="PTHR12151">
    <property type="entry name" value="ELECTRON TRANSPORT PROTIN SCO1/SENC FAMILY MEMBER"/>
    <property type="match status" value="1"/>
</dbReference>
<sequence>MKNVIRILGLTVVFLASVFTYDAFRNKPLGENFTLTASNGKIVTEADIRSKPAVIFFGYTMCPDTCPATLMDLSRWLSAIGPDADKLGVWFVTVDPERDTPELLREYLSNFTDKIIGISGDPNAVHKMVTSFNIVSEKVLGTNDDNYTYNHTAAIFLLKKGGKLAGIIPYNIEENKNKLKDNIAITRLKKLVSNSTNLK</sequence>
<comment type="similarity">
    <text evidence="1">Belongs to the SCO1/2 family.</text>
</comment>
<dbReference type="Pfam" id="PF02630">
    <property type="entry name" value="SCO1-SenC"/>
    <property type="match status" value="1"/>
</dbReference>
<dbReference type="Gene3D" id="3.40.30.10">
    <property type="entry name" value="Glutaredoxin"/>
    <property type="match status" value="1"/>
</dbReference>
<dbReference type="SUPFAM" id="SSF52833">
    <property type="entry name" value="Thioredoxin-like"/>
    <property type="match status" value="1"/>
</dbReference>
<protein>
    <submittedName>
        <fullName evidence="2">SCO family protein</fullName>
    </submittedName>
</protein>
<dbReference type="EMBL" id="JAMCOF010000013">
    <property type="protein sequence ID" value="MCL6230252.1"/>
    <property type="molecule type" value="Genomic_DNA"/>
</dbReference>
<evidence type="ECO:0000256" key="1">
    <source>
        <dbReference type="ARBA" id="ARBA00010996"/>
    </source>
</evidence>
<proteinExistence type="inferred from homology"/>
<reference evidence="2 3" key="1">
    <citation type="submission" date="2022-05" db="EMBL/GenBank/DDBJ databases">
        <title>Description of the Bartonella bilalgolemii sp. nov. Isolated from Apodemus uralensis (Pallas 1811).</title>
        <authorList>
            <person name="Zgheib R."/>
            <person name="Celebi B."/>
        </authorList>
    </citation>
    <scope>NUCLEOTIDE SEQUENCE [LARGE SCALE GENOMIC DNA]</scope>
    <source>
        <strain evidence="2 3">G70</strain>
    </source>
</reference>
<evidence type="ECO:0000313" key="2">
    <source>
        <dbReference type="EMBL" id="MCL6230252.1"/>
    </source>
</evidence>
<dbReference type="RefSeq" id="WP_249677762.1">
    <property type="nucleotide sequence ID" value="NZ_JAMCOF010000013.1"/>
</dbReference>
<dbReference type="InterPro" id="IPR036249">
    <property type="entry name" value="Thioredoxin-like_sf"/>
</dbReference>
<dbReference type="Proteomes" id="UP001523003">
    <property type="component" value="Unassembled WGS sequence"/>
</dbReference>
<dbReference type="InterPro" id="IPR003782">
    <property type="entry name" value="SCO1/SenC"/>
</dbReference>
<dbReference type="PANTHER" id="PTHR12151:SF25">
    <property type="entry name" value="LINALOOL DEHYDRATASE_ISOMERASE DOMAIN-CONTAINING PROTEIN"/>
    <property type="match status" value="1"/>
</dbReference>